<dbReference type="InterPro" id="IPR017972">
    <property type="entry name" value="Cyt_P450_CS"/>
</dbReference>
<evidence type="ECO:0000256" key="1">
    <source>
        <dbReference type="ARBA" id="ARBA00001971"/>
    </source>
</evidence>
<accession>A0A6I9YAC1</accession>
<dbReference type="InterPro" id="IPR050479">
    <property type="entry name" value="CYP11_CYP27_families"/>
</dbReference>
<dbReference type="PANTHER" id="PTHR24279">
    <property type="entry name" value="CYTOCHROME P450"/>
    <property type="match status" value="1"/>
</dbReference>
<comment type="cofactor">
    <cofactor evidence="1 8">
        <name>heme</name>
        <dbReference type="ChEBI" id="CHEBI:30413"/>
    </cofactor>
</comment>
<dbReference type="InterPro" id="IPR001128">
    <property type="entry name" value="Cyt_P450"/>
</dbReference>
<dbReference type="GO" id="GO:0042359">
    <property type="term" value="P:vitamin D metabolic process"/>
    <property type="evidence" value="ECO:0007669"/>
    <property type="project" value="UniProtKB-ARBA"/>
</dbReference>
<dbReference type="FunFam" id="1.10.630.10:FF:000006">
    <property type="entry name" value="Cytochrome P450 302a1, mitochondrial"/>
    <property type="match status" value="1"/>
</dbReference>
<evidence type="ECO:0000256" key="9">
    <source>
        <dbReference type="RuleBase" id="RU000461"/>
    </source>
</evidence>
<comment type="similarity">
    <text evidence="2 9">Belongs to the cytochrome P450 family.</text>
</comment>
<keyword evidence="10" id="KW-1185">Reference proteome</keyword>
<keyword evidence="4 8" id="KW-0479">Metal-binding</keyword>
<dbReference type="GO" id="GO:0071375">
    <property type="term" value="P:cellular response to peptide hormone stimulus"/>
    <property type="evidence" value="ECO:0007669"/>
    <property type="project" value="TreeGrafter"/>
</dbReference>
<evidence type="ECO:0000256" key="5">
    <source>
        <dbReference type="ARBA" id="ARBA00023002"/>
    </source>
</evidence>
<dbReference type="InterPro" id="IPR036396">
    <property type="entry name" value="Cyt_P450_sf"/>
</dbReference>
<dbReference type="PROSITE" id="PS00086">
    <property type="entry name" value="CYTOCHROME_P450"/>
    <property type="match status" value="1"/>
</dbReference>
<dbReference type="GO" id="GO:0005506">
    <property type="term" value="F:iron ion binding"/>
    <property type="evidence" value="ECO:0007669"/>
    <property type="project" value="InterPro"/>
</dbReference>
<dbReference type="GO" id="GO:0016705">
    <property type="term" value="F:oxidoreductase activity, acting on paired donors, with incorporation or reduction of molecular oxygen"/>
    <property type="evidence" value="ECO:0007669"/>
    <property type="project" value="InterPro"/>
</dbReference>
<evidence type="ECO:0000256" key="6">
    <source>
        <dbReference type="ARBA" id="ARBA00023004"/>
    </source>
</evidence>
<dbReference type="OrthoDB" id="3945418at2759"/>
<evidence type="ECO:0000313" key="11">
    <source>
        <dbReference type="RefSeq" id="XP_013920165.1"/>
    </source>
</evidence>
<dbReference type="GO" id="GO:0005743">
    <property type="term" value="C:mitochondrial inner membrane"/>
    <property type="evidence" value="ECO:0007669"/>
    <property type="project" value="TreeGrafter"/>
</dbReference>
<dbReference type="GO" id="GO:0008203">
    <property type="term" value="P:cholesterol metabolic process"/>
    <property type="evidence" value="ECO:0007669"/>
    <property type="project" value="TreeGrafter"/>
</dbReference>
<keyword evidence="3 8" id="KW-0349">Heme</keyword>
<reference evidence="11" key="1">
    <citation type="submission" date="2025-08" db="UniProtKB">
        <authorList>
            <consortium name="RefSeq"/>
        </authorList>
    </citation>
    <scope>IDENTIFICATION</scope>
</reference>
<evidence type="ECO:0000256" key="3">
    <source>
        <dbReference type="ARBA" id="ARBA00022617"/>
    </source>
</evidence>
<gene>
    <name evidence="11" type="primary">LOC106547483</name>
</gene>
<name>A0A6I9YAC1_9SAUR</name>
<dbReference type="SUPFAM" id="SSF48264">
    <property type="entry name" value="Cytochrome P450"/>
    <property type="match status" value="1"/>
</dbReference>
<dbReference type="Proteomes" id="UP000504617">
    <property type="component" value="Unplaced"/>
</dbReference>
<dbReference type="PRINTS" id="PR00463">
    <property type="entry name" value="EP450I"/>
</dbReference>
<proteinExistence type="inferred from homology"/>
<dbReference type="GO" id="GO:0020037">
    <property type="term" value="F:heme binding"/>
    <property type="evidence" value="ECO:0007669"/>
    <property type="project" value="InterPro"/>
</dbReference>
<dbReference type="GO" id="GO:0006704">
    <property type="term" value="P:glucocorticoid biosynthetic process"/>
    <property type="evidence" value="ECO:0007669"/>
    <property type="project" value="TreeGrafter"/>
</dbReference>
<organism evidence="10 11">
    <name type="scientific">Thamnophis sirtalis</name>
    <dbReference type="NCBI Taxonomy" id="35019"/>
    <lineage>
        <taxon>Eukaryota</taxon>
        <taxon>Metazoa</taxon>
        <taxon>Chordata</taxon>
        <taxon>Craniata</taxon>
        <taxon>Vertebrata</taxon>
        <taxon>Euteleostomi</taxon>
        <taxon>Lepidosauria</taxon>
        <taxon>Squamata</taxon>
        <taxon>Bifurcata</taxon>
        <taxon>Unidentata</taxon>
        <taxon>Episquamata</taxon>
        <taxon>Toxicofera</taxon>
        <taxon>Serpentes</taxon>
        <taxon>Colubroidea</taxon>
        <taxon>Colubridae</taxon>
        <taxon>Natricinae</taxon>
        <taxon>Thamnophis</taxon>
    </lineage>
</organism>
<dbReference type="KEGG" id="tsr:106547483"/>
<dbReference type="RefSeq" id="XP_013920165.1">
    <property type="nucleotide sequence ID" value="XM_014064690.1"/>
</dbReference>
<feature type="binding site" description="axial binding residue" evidence="8">
    <location>
        <position position="463"/>
    </location>
    <ligand>
        <name>heme</name>
        <dbReference type="ChEBI" id="CHEBI:30413"/>
    </ligand>
    <ligandPart>
        <name>Fe</name>
        <dbReference type="ChEBI" id="CHEBI:18248"/>
    </ligandPart>
</feature>
<dbReference type="AlphaFoldDB" id="A0A6I9YAC1"/>
<dbReference type="Gene3D" id="1.10.630.10">
    <property type="entry name" value="Cytochrome P450"/>
    <property type="match status" value="1"/>
</dbReference>
<dbReference type="PRINTS" id="PR00385">
    <property type="entry name" value="P450"/>
</dbReference>
<dbReference type="GO" id="GO:0004497">
    <property type="term" value="F:monooxygenase activity"/>
    <property type="evidence" value="ECO:0007669"/>
    <property type="project" value="UniProtKB-KW"/>
</dbReference>
<dbReference type="GO" id="GO:0034650">
    <property type="term" value="P:cortisol metabolic process"/>
    <property type="evidence" value="ECO:0007669"/>
    <property type="project" value="TreeGrafter"/>
</dbReference>
<keyword evidence="5 9" id="KW-0560">Oxidoreductase</keyword>
<evidence type="ECO:0000256" key="4">
    <source>
        <dbReference type="ARBA" id="ARBA00022723"/>
    </source>
</evidence>
<evidence type="ECO:0000256" key="2">
    <source>
        <dbReference type="ARBA" id="ARBA00010617"/>
    </source>
</evidence>
<keyword evidence="6 8" id="KW-0408">Iron</keyword>
<dbReference type="Pfam" id="PF00067">
    <property type="entry name" value="p450"/>
    <property type="match status" value="1"/>
</dbReference>
<keyword evidence="7 9" id="KW-0503">Monooxygenase</keyword>
<evidence type="ECO:0000313" key="10">
    <source>
        <dbReference type="Proteomes" id="UP000504617"/>
    </source>
</evidence>
<evidence type="ECO:0000256" key="8">
    <source>
        <dbReference type="PIRSR" id="PIRSR602401-1"/>
    </source>
</evidence>
<sequence length="571" mass="65138">MSSPLKRAPLLSSLLKLRGPGSAAALQQQQQVPTSSACALEPKTQVPPSCPMHAPHSLSALPGPVKWPLMGSLLDILWKGGLKKQHQTLAEYHQRFGKIFRMKLGSFDSVHISAPCLLESLYRKEGAYPQRLEIKPWKAYRDYRKEGYGLLILEGKDWQRVRSAFQKKLMKPLEIVKLDIKINEVLADFMHQIDTLCNKNGEIEDLYSTLNKWSFESICLVLYGKRFGLLKQDVEEESLNFIKAVKTMMSTFGKMMVTPVELHRSLNTKVWQAHTNAWDNIFKTVKCSIDSRLEKYSANPSEDFLCDIYFGSQLSKKELYAAISELQIAGVETTANSLLWALYNISCKPDVQAKLFEEIQNVVSPGEDPNCEHLKKMPYLKACLKESMRLTPSVPFTTRTLDKETVLGDYALPKGTVLMINTYALGCNEEYFSNWSEFQPERWLQKNIHPFSHAPFGIGKRMCVGRRLAELQLQLALCWEEDSLHKRSSKRGWVVIYQRCYSDPALNRRLNQKIPSNFKLIRKYQIVATDDKPVEALHLGILIPNRELPIAFKRRQDSTGGTADIFVSQNS</sequence>
<protein>
    <submittedName>
        <fullName evidence="11">1,25-dihydroxyvitamin D(3) 24-hydroxylase, mitochondrial</fullName>
    </submittedName>
</protein>
<dbReference type="PANTHER" id="PTHR24279:SF125">
    <property type="entry name" value="CYTOCHROME P450 FAMILY 24 SUBFAMILY A MEMBER 1"/>
    <property type="match status" value="1"/>
</dbReference>
<dbReference type="InterPro" id="IPR002401">
    <property type="entry name" value="Cyt_P450_E_grp-I"/>
</dbReference>
<dbReference type="GO" id="GO:0006700">
    <property type="term" value="P:C21-steroid hormone biosynthetic process"/>
    <property type="evidence" value="ECO:0007669"/>
    <property type="project" value="TreeGrafter"/>
</dbReference>
<dbReference type="GeneID" id="106547483"/>
<evidence type="ECO:0000256" key="7">
    <source>
        <dbReference type="ARBA" id="ARBA00023033"/>
    </source>
</evidence>